<dbReference type="RefSeq" id="WP_160984556.1">
    <property type="nucleotide sequence ID" value="NZ_JACIEU010000009.1"/>
</dbReference>
<proteinExistence type="predicted"/>
<dbReference type="Proteomes" id="UP000590524">
    <property type="component" value="Unassembled WGS sequence"/>
</dbReference>
<keyword evidence="3" id="KW-1185">Reference proteome</keyword>
<evidence type="ECO:0000313" key="2">
    <source>
        <dbReference type="EMBL" id="MBB4148631.1"/>
    </source>
</evidence>
<dbReference type="SUPFAM" id="SSF56019">
    <property type="entry name" value="The spindle assembly checkpoint protein mad2"/>
    <property type="match status" value="1"/>
</dbReference>
<evidence type="ECO:0000313" key="3">
    <source>
        <dbReference type="Proteomes" id="UP000590524"/>
    </source>
</evidence>
<protein>
    <recommendedName>
        <fullName evidence="1">Bacterial HORMA domain-containing protein</fullName>
    </recommendedName>
</protein>
<reference evidence="2 3" key="1">
    <citation type="submission" date="2020-08" db="EMBL/GenBank/DDBJ databases">
        <title>Genomic Encyclopedia of Type Strains, Phase IV (KMG-IV): sequencing the most valuable type-strain genomes for metagenomic binning, comparative biology and taxonomic classification.</title>
        <authorList>
            <person name="Goeker M."/>
        </authorList>
    </citation>
    <scope>NUCLEOTIDE SEQUENCE [LARGE SCALE GENOMIC DNA]</scope>
    <source>
        <strain evidence="2 3">DSM 19371</strain>
    </source>
</reference>
<dbReference type="InterPro" id="IPR040649">
    <property type="entry name" value="Bact_HORMA"/>
</dbReference>
<accession>A0A7W6LSM9</accession>
<evidence type="ECO:0000259" key="1">
    <source>
        <dbReference type="Pfam" id="PF18173"/>
    </source>
</evidence>
<dbReference type="InterPro" id="IPR036570">
    <property type="entry name" value="HORMA_dom_sf"/>
</dbReference>
<organism evidence="2 3">
    <name type="scientific">Sphingobium scionense</name>
    <dbReference type="NCBI Taxonomy" id="1404341"/>
    <lineage>
        <taxon>Bacteria</taxon>
        <taxon>Pseudomonadati</taxon>
        <taxon>Pseudomonadota</taxon>
        <taxon>Alphaproteobacteria</taxon>
        <taxon>Sphingomonadales</taxon>
        <taxon>Sphingomonadaceae</taxon>
        <taxon>Sphingobium</taxon>
    </lineage>
</organism>
<gene>
    <name evidence="2" type="ORF">GGQ90_002415</name>
</gene>
<sequence length="166" mass="18692">MTTVSAYSYTHSTTYVADNILKSFKDIIRLSGLDPTKFVDNWELHRRGIKEWLESGHLTCVVLEIFHPRTNALIIRWDIDIAYEWSSGDGNFYTDTDQLRYAIHKAGIAPSEAKYDMLLRVKPGHPSVMGWSDGTGRSTDGFARHALGTTIEHSGLGASAAYWRRA</sequence>
<name>A0A7W6LSM9_9SPHN</name>
<comment type="caution">
    <text evidence="2">The sequence shown here is derived from an EMBL/GenBank/DDBJ whole genome shotgun (WGS) entry which is preliminary data.</text>
</comment>
<dbReference type="EMBL" id="JACIEU010000009">
    <property type="protein sequence ID" value="MBB4148631.1"/>
    <property type="molecule type" value="Genomic_DNA"/>
</dbReference>
<feature type="domain" description="Bacterial HORMA" evidence="1">
    <location>
        <begin position="1"/>
        <end position="166"/>
    </location>
</feature>
<dbReference type="AlphaFoldDB" id="A0A7W6LSM9"/>
<dbReference type="Pfam" id="PF18173">
    <property type="entry name" value="bacHORMA_2"/>
    <property type="match status" value="1"/>
</dbReference>